<dbReference type="RefSeq" id="WP_282220545.1">
    <property type="nucleotide sequence ID" value="NZ_CP118246.1"/>
</dbReference>
<keyword evidence="2" id="KW-1185">Reference proteome</keyword>
<organism evidence="1 2">
    <name type="scientific">Devosia algicola</name>
    <dbReference type="NCBI Taxonomy" id="3026418"/>
    <lineage>
        <taxon>Bacteria</taxon>
        <taxon>Pseudomonadati</taxon>
        <taxon>Pseudomonadota</taxon>
        <taxon>Alphaproteobacteria</taxon>
        <taxon>Hyphomicrobiales</taxon>
        <taxon>Devosiaceae</taxon>
        <taxon>Devosia</taxon>
    </lineage>
</organism>
<proteinExistence type="predicted"/>
<protein>
    <recommendedName>
        <fullName evidence="3">Peptidase M15</fullName>
    </recommendedName>
</protein>
<dbReference type="Proteomes" id="UP001220530">
    <property type="component" value="Chromosome"/>
</dbReference>
<evidence type="ECO:0008006" key="3">
    <source>
        <dbReference type="Google" id="ProtNLM"/>
    </source>
</evidence>
<dbReference type="SUPFAM" id="SSF55166">
    <property type="entry name" value="Hedgehog/DD-peptidase"/>
    <property type="match status" value="1"/>
</dbReference>
<reference evidence="1 2" key="1">
    <citation type="submission" date="2023-02" db="EMBL/GenBank/DDBJ databases">
        <title>Devosia algicola sp. nov., isolated from the phycosphere of marine algae.</title>
        <authorList>
            <person name="Kim J.M."/>
            <person name="Lee J.K."/>
            <person name="Choi B.J."/>
            <person name="Bayburt H."/>
            <person name="Jeon C.O."/>
        </authorList>
    </citation>
    <scope>NUCLEOTIDE SEQUENCE [LARGE SCALE GENOMIC DNA]</scope>
    <source>
        <strain evidence="1 2">G20-9</strain>
    </source>
</reference>
<evidence type="ECO:0000313" key="1">
    <source>
        <dbReference type="EMBL" id="WDR04161.1"/>
    </source>
</evidence>
<dbReference type="InterPro" id="IPR009045">
    <property type="entry name" value="Zn_M74/Hedgehog-like"/>
</dbReference>
<evidence type="ECO:0000313" key="2">
    <source>
        <dbReference type="Proteomes" id="UP001220530"/>
    </source>
</evidence>
<gene>
    <name evidence="1" type="ORF">PSQ19_09290</name>
</gene>
<accession>A0ABY7YS34</accession>
<sequence>MRKPLSVKALETFGRTRLSENFFMRDFLYSEIAAINGLANIPDDPDLAIAAGTALCENLLEPLRARFGQISIRSAFRAAEINHFGNQHKLNCAVNTANYAGHIWDQRDEVGRMGATACVVVNSFIPYYERTGHWEAMAWWVHDHLPYHDMEFFPRFAAFNLQWREMPERQIYSYVPPRRGRLTKPGMTNHAGSHADHYAAALAEIVRKL</sequence>
<name>A0ABY7YS34_9HYPH</name>
<dbReference type="EMBL" id="CP118246">
    <property type="protein sequence ID" value="WDR04161.1"/>
    <property type="molecule type" value="Genomic_DNA"/>
</dbReference>